<dbReference type="SUPFAM" id="SSF53474">
    <property type="entry name" value="alpha/beta-Hydrolases"/>
    <property type="match status" value="1"/>
</dbReference>
<evidence type="ECO:0000259" key="2">
    <source>
        <dbReference type="Pfam" id="PF12697"/>
    </source>
</evidence>
<sequence length="672" mass="74070">MDGLSLAKADPSTSVLPPTAESERQHQQHEESPRSAALQLRIVGGSTHHGKASRTLRVSDMCEFCNLPGNNHIHGNDRQDLRFAGFFSADAICLGVLSHGFVPLIAYTRYSPPPKLSSSPKSREGIRRKDEAATMTYKLREKRMTMAPSRGCDGFANDESAFIGSSSCRMKHKTSLPSSSTFPLDARNTGGSRVSNVSQANPRVPRLDEPFLYDIPADLNPLYQTPPLLLRLVIWASSALLAGREFISQVVSAASVSQITCSIREQAPATLARKVAAYFLRYLLFATIAKLSIQERFFAPSRVSTKYLVDNDQLPSELSRYETISPRSTWGETREVHEEIGVHSIQYTKSVEEKQEDGEPLPKFDGIFLHHGFGASSLSWIPVLPSLVDKLGKGGAVGIASDNPGFGFSDRPDGDTDAGLAQYSSEGNAGIALSLLDRHVSQEKDDKSRSVAIFGHSMGSKAALLMALTCVKEPRLKLKPSLLVLVAPALEGLALPARKSSTTKSKSSQTNRGWLRSKLSLIRVLLRKVFLDYPIQFGLRRLVGRAGFWRKGLELAWGSGHLSDSDVLRFQWPSIGSGWEQGLINFSRSKLFSKSVLDDIQLLREITRHDETTVVIVYGSKDRVVPIEGSVAEEIRRSFPSIRLIRMEDLGHDPFEEDVPGFISELEKSLLQ</sequence>
<gene>
    <name evidence="3" type="ORF">THAOC_13378</name>
</gene>
<dbReference type="eggNOG" id="KOG1454">
    <property type="taxonomic scope" value="Eukaryota"/>
</dbReference>
<protein>
    <recommendedName>
        <fullName evidence="2">AB hydrolase-1 domain-containing protein</fullName>
    </recommendedName>
</protein>
<dbReference type="AlphaFoldDB" id="K0SKB4"/>
<dbReference type="Pfam" id="PF12697">
    <property type="entry name" value="Abhydrolase_6"/>
    <property type="match status" value="1"/>
</dbReference>
<proteinExistence type="predicted"/>
<dbReference type="PANTHER" id="PTHR43689">
    <property type="entry name" value="HYDROLASE"/>
    <property type="match status" value="1"/>
</dbReference>
<keyword evidence="4" id="KW-1185">Reference proteome</keyword>
<feature type="compositionally biased region" description="Polar residues" evidence="1">
    <location>
        <begin position="189"/>
        <end position="200"/>
    </location>
</feature>
<dbReference type="Proteomes" id="UP000266841">
    <property type="component" value="Unassembled WGS sequence"/>
</dbReference>
<feature type="region of interest" description="Disordered" evidence="1">
    <location>
        <begin position="179"/>
        <end position="200"/>
    </location>
</feature>
<feature type="compositionally biased region" description="Basic and acidic residues" evidence="1">
    <location>
        <begin position="21"/>
        <end position="33"/>
    </location>
</feature>
<dbReference type="Gene3D" id="3.40.50.1820">
    <property type="entry name" value="alpha/beta hydrolase"/>
    <property type="match status" value="1"/>
</dbReference>
<comment type="caution">
    <text evidence="3">The sequence shown here is derived from an EMBL/GenBank/DDBJ whole genome shotgun (WGS) entry which is preliminary data.</text>
</comment>
<evidence type="ECO:0000313" key="3">
    <source>
        <dbReference type="EMBL" id="EJK65735.1"/>
    </source>
</evidence>
<feature type="region of interest" description="Disordered" evidence="1">
    <location>
        <begin position="1"/>
        <end position="35"/>
    </location>
</feature>
<feature type="domain" description="AB hydrolase-1" evidence="2">
    <location>
        <begin position="367"/>
        <end position="658"/>
    </location>
</feature>
<dbReference type="OMA" id="ISPRSTW"/>
<dbReference type="EMBL" id="AGNL01015527">
    <property type="protein sequence ID" value="EJK65735.1"/>
    <property type="molecule type" value="Genomic_DNA"/>
</dbReference>
<dbReference type="InterPro" id="IPR000073">
    <property type="entry name" value="AB_hydrolase_1"/>
</dbReference>
<accession>K0SKB4</accession>
<reference evidence="3 4" key="1">
    <citation type="journal article" date="2012" name="Genome Biol.">
        <title>Genome and low-iron response of an oceanic diatom adapted to chronic iron limitation.</title>
        <authorList>
            <person name="Lommer M."/>
            <person name="Specht M."/>
            <person name="Roy A.S."/>
            <person name="Kraemer L."/>
            <person name="Andreson R."/>
            <person name="Gutowska M.A."/>
            <person name="Wolf J."/>
            <person name="Bergner S.V."/>
            <person name="Schilhabel M.B."/>
            <person name="Klostermeier U.C."/>
            <person name="Beiko R.G."/>
            <person name="Rosenstiel P."/>
            <person name="Hippler M."/>
            <person name="Laroche J."/>
        </authorList>
    </citation>
    <scope>NUCLEOTIDE SEQUENCE [LARGE SCALE GENOMIC DNA]</scope>
    <source>
        <strain evidence="3 4">CCMP1005</strain>
    </source>
</reference>
<evidence type="ECO:0000313" key="4">
    <source>
        <dbReference type="Proteomes" id="UP000266841"/>
    </source>
</evidence>
<evidence type="ECO:0000256" key="1">
    <source>
        <dbReference type="SAM" id="MobiDB-lite"/>
    </source>
</evidence>
<dbReference type="OrthoDB" id="44747at2759"/>
<organism evidence="3 4">
    <name type="scientific">Thalassiosira oceanica</name>
    <name type="common">Marine diatom</name>
    <dbReference type="NCBI Taxonomy" id="159749"/>
    <lineage>
        <taxon>Eukaryota</taxon>
        <taxon>Sar</taxon>
        <taxon>Stramenopiles</taxon>
        <taxon>Ochrophyta</taxon>
        <taxon>Bacillariophyta</taxon>
        <taxon>Coscinodiscophyceae</taxon>
        <taxon>Thalassiosirophycidae</taxon>
        <taxon>Thalassiosirales</taxon>
        <taxon>Thalassiosiraceae</taxon>
        <taxon>Thalassiosira</taxon>
    </lineage>
</organism>
<dbReference type="InterPro" id="IPR029058">
    <property type="entry name" value="AB_hydrolase_fold"/>
</dbReference>
<dbReference type="PANTHER" id="PTHR43689:SF8">
    <property type="entry name" value="ALPHA_BETA-HYDROLASES SUPERFAMILY PROTEIN"/>
    <property type="match status" value="1"/>
</dbReference>
<name>K0SKB4_THAOC</name>